<keyword evidence="4 6" id="KW-1133">Transmembrane helix</keyword>
<evidence type="ECO:0000313" key="9">
    <source>
        <dbReference type="Proteomes" id="UP000272781"/>
    </source>
</evidence>
<feature type="transmembrane region" description="Helical" evidence="6">
    <location>
        <begin position="278"/>
        <end position="295"/>
    </location>
</feature>
<dbReference type="InterPro" id="IPR005495">
    <property type="entry name" value="LptG/LptF_permease"/>
</dbReference>
<reference evidence="8 9" key="2">
    <citation type="submission" date="2018-11" db="EMBL/GenBank/DDBJ databases">
        <title>Genomic Encyclopedia of Type Strains, Phase IV (KMG-IV): sequencing the most valuable type-strain genomes for metagenomic binning, comparative biology and taxonomic classification.</title>
        <authorList>
            <person name="Goeker M."/>
        </authorList>
    </citation>
    <scope>NUCLEOTIDE SEQUENCE [LARGE SCALE GENOMIC DNA]</scope>
    <source>
        <strain evidence="8 9">DSM 27783</strain>
    </source>
</reference>
<sequence length="323" mass="37453">MDKISKYLLKEFFPLFFTLFSIIALIVSLIFIISISNITAGLQITFIELLKLYLLSLPQIVFIAIPLAFFISASSLYARLSDTQELIALFSLGFKPIKLLKVIIFLALGVSLINLFILFVSIPYSKVAFKNLKNEKKQEAKFNFQSSQISQQFGEWSIFATKSKQKSYSDLYLYNSKTDRFIIAKNANLKNDKGYLQFTLNNGNIYDFNSSFYINFKEMQINQKIPKIKISIFNFSNYFNYNKKLFTKYLPFALIPLSLLFFIPLISFFHPRLNKKHTLGYSILILAIYIVATFANKSFFIALIIPLLFFIIGGILYKWKVKF</sequence>
<comment type="subcellular location">
    <subcellularLocation>
        <location evidence="1">Cell membrane</location>
        <topology evidence="1">Multi-pass membrane protein</topology>
    </subcellularLocation>
</comment>
<dbReference type="EMBL" id="CP027432">
    <property type="protein sequence ID" value="QCI27935.1"/>
    <property type="molecule type" value="Genomic_DNA"/>
</dbReference>
<feature type="transmembrane region" description="Helical" evidence="6">
    <location>
        <begin position="12"/>
        <end position="35"/>
    </location>
</feature>
<keyword evidence="10" id="KW-1185">Reference proteome</keyword>
<dbReference type="PANTHER" id="PTHR33529:SF7">
    <property type="entry name" value="LIPOPOLYSACCHARIDE EXPORT SYSTEM PERMEASE PROTEIN LPTF"/>
    <property type="match status" value="1"/>
</dbReference>
<reference evidence="10" key="1">
    <citation type="submission" date="2018-03" db="EMBL/GenBank/DDBJ databases">
        <title>A comparative analysis of the Nautiliaceae.</title>
        <authorList>
            <person name="Grosche A."/>
            <person name="Smedile F."/>
            <person name="Vetriani C."/>
        </authorList>
    </citation>
    <scope>NUCLEOTIDE SEQUENCE [LARGE SCALE GENOMIC DNA]</scope>
    <source>
        <strain evidence="10">TB6</strain>
    </source>
</reference>
<evidence type="ECO:0000313" key="10">
    <source>
        <dbReference type="Proteomes" id="UP000298805"/>
    </source>
</evidence>
<feature type="transmembrane region" description="Helical" evidence="6">
    <location>
        <begin position="249"/>
        <end position="269"/>
    </location>
</feature>
<gene>
    <name evidence="7" type="ORF">C6V80_02825</name>
    <name evidence="8" type="ORF">EDC58_0863</name>
</gene>
<evidence type="ECO:0000313" key="7">
    <source>
        <dbReference type="EMBL" id="QCI27935.1"/>
    </source>
</evidence>
<protein>
    <submittedName>
        <fullName evidence="8">Lipopolysaccharide export system permease protein</fullName>
    </submittedName>
    <submittedName>
        <fullName evidence="7">LptF/LptG family permease</fullName>
    </submittedName>
</protein>
<evidence type="ECO:0000256" key="3">
    <source>
        <dbReference type="ARBA" id="ARBA00022692"/>
    </source>
</evidence>
<dbReference type="Proteomes" id="UP000298805">
    <property type="component" value="Chromosome"/>
</dbReference>
<dbReference type="AlphaFoldDB" id="A0AAJ4UXX8"/>
<dbReference type="GO" id="GO:0015920">
    <property type="term" value="P:lipopolysaccharide transport"/>
    <property type="evidence" value="ECO:0007669"/>
    <property type="project" value="TreeGrafter"/>
</dbReference>
<evidence type="ECO:0000256" key="2">
    <source>
        <dbReference type="ARBA" id="ARBA00022475"/>
    </source>
</evidence>
<name>A0AAJ4UXX8_9BACT</name>
<evidence type="ECO:0000256" key="6">
    <source>
        <dbReference type="SAM" id="Phobius"/>
    </source>
</evidence>
<evidence type="ECO:0000313" key="8">
    <source>
        <dbReference type="EMBL" id="ROR39887.1"/>
    </source>
</evidence>
<evidence type="ECO:0000256" key="1">
    <source>
        <dbReference type="ARBA" id="ARBA00004651"/>
    </source>
</evidence>
<keyword evidence="5 6" id="KW-0472">Membrane</keyword>
<feature type="transmembrane region" description="Helical" evidence="6">
    <location>
        <begin position="55"/>
        <end position="78"/>
    </location>
</feature>
<dbReference type="PANTHER" id="PTHR33529">
    <property type="entry name" value="SLR0882 PROTEIN-RELATED"/>
    <property type="match status" value="1"/>
</dbReference>
<dbReference type="GO" id="GO:0043190">
    <property type="term" value="C:ATP-binding cassette (ABC) transporter complex"/>
    <property type="evidence" value="ECO:0007669"/>
    <property type="project" value="TreeGrafter"/>
</dbReference>
<organism evidence="8 9">
    <name type="scientific">Caminibacter pacificus</name>
    <dbReference type="NCBI Taxonomy" id="1424653"/>
    <lineage>
        <taxon>Bacteria</taxon>
        <taxon>Pseudomonadati</taxon>
        <taxon>Campylobacterota</taxon>
        <taxon>Epsilonproteobacteria</taxon>
        <taxon>Nautiliales</taxon>
        <taxon>Nautiliaceae</taxon>
        <taxon>Caminibacter</taxon>
    </lineage>
</organism>
<evidence type="ECO:0000256" key="4">
    <source>
        <dbReference type="ARBA" id="ARBA00022989"/>
    </source>
</evidence>
<dbReference type="RefSeq" id="WP_123352272.1">
    <property type="nucleotide sequence ID" value="NZ_CP027432.2"/>
</dbReference>
<reference evidence="7" key="3">
    <citation type="submission" date="2019-06" db="EMBL/GenBank/DDBJ databases">
        <title>A comparative analysis of the Nautiliaceae.</title>
        <authorList>
            <person name="Grosche A."/>
            <person name="Smedile F."/>
            <person name="Vetriani C."/>
        </authorList>
    </citation>
    <scope>NUCLEOTIDE SEQUENCE</scope>
    <source>
        <strain evidence="7">TB6</strain>
    </source>
</reference>
<keyword evidence="2" id="KW-1003">Cell membrane</keyword>
<evidence type="ECO:0000256" key="5">
    <source>
        <dbReference type="ARBA" id="ARBA00023136"/>
    </source>
</evidence>
<keyword evidence="3 6" id="KW-0812">Transmembrane</keyword>
<accession>A0AAJ4UXX8</accession>
<dbReference type="Proteomes" id="UP000272781">
    <property type="component" value="Unassembled WGS sequence"/>
</dbReference>
<dbReference type="EMBL" id="RJVK01000002">
    <property type="protein sequence ID" value="ROR39887.1"/>
    <property type="molecule type" value="Genomic_DNA"/>
</dbReference>
<feature type="transmembrane region" description="Helical" evidence="6">
    <location>
        <begin position="99"/>
        <end position="122"/>
    </location>
</feature>
<proteinExistence type="predicted"/>
<dbReference type="Pfam" id="PF03739">
    <property type="entry name" value="LptF_LptG"/>
    <property type="match status" value="1"/>
</dbReference>
<feature type="transmembrane region" description="Helical" evidence="6">
    <location>
        <begin position="301"/>
        <end position="319"/>
    </location>
</feature>